<dbReference type="InterPro" id="IPR036259">
    <property type="entry name" value="MFS_trans_sf"/>
</dbReference>
<name>A0ABN8SBD3_9CNID</name>
<comment type="caution">
    <text evidence="4">The sequence shown here is derived from an EMBL/GenBank/DDBJ whole genome shotgun (WGS) entry which is preliminary data.</text>
</comment>
<feature type="transmembrane region" description="Helical" evidence="3">
    <location>
        <begin position="564"/>
        <end position="582"/>
    </location>
</feature>
<feature type="transmembrane region" description="Helical" evidence="3">
    <location>
        <begin position="99"/>
        <end position="116"/>
    </location>
</feature>
<keyword evidence="3" id="KW-0472">Membrane</keyword>
<dbReference type="Gene3D" id="1.20.1250.20">
    <property type="entry name" value="MFS general substrate transporter like domains"/>
    <property type="match status" value="4"/>
</dbReference>
<feature type="transmembrane region" description="Helical" evidence="3">
    <location>
        <begin position="594"/>
        <end position="614"/>
    </location>
</feature>
<feature type="transmembrane region" description="Helical" evidence="3">
    <location>
        <begin position="499"/>
        <end position="522"/>
    </location>
</feature>
<feature type="transmembrane region" description="Helical" evidence="3">
    <location>
        <begin position="1279"/>
        <end position="1299"/>
    </location>
</feature>
<feature type="transmembrane region" description="Helical" evidence="3">
    <location>
        <begin position="64"/>
        <end position="87"/>
    </location>
</feature>
<feature type="region of interest" description="Disordered" evidence="2">
    <location>
        <begin position="286"/>
        <end position="306"/>
    </location>
</feature>
<dbReference type="PANTHER" id="PTHR11328:SF28">
    <property type="entry name" value="MAJOR FACILITATOR SUPERFAMILY DOMAIN-CONTAINING PROTEIN 12"/>
    <property type="match status" value="1"/>
</dbReference>
<feature type="transmembrane region" description="Helical" evidence="3">
    <location>
        <begin position="1311"/>
        <end position="1334"/>
    </location>
</feature>
<feature type="transmembrane region" description="Helical" evidence="3">
    <location>
        <begin position="725"/>
        <end position="742"/>
    </location>
</feature>
<feature type="transmembrane region" description="Helical" evidence="3">
    <location>
        <begin position="172"/>
        <end position="193"/>
    </location>
</feature>
<feature type="transmembrane region" description="Helical" evidence="3">
    <location>
        <begin position="787"/>
        <end position="806"/>
    </location>
</feature>
<feature type="non-terminal residue" evidence="4">
    <location>
        <position position="1385"/>
    </location>
</feature>
<feature type="region of interest" description="Disordered" evidence="2">
    <location>
        <begin position="1006"/>
        <end position="1039"/>
    </location>
</feature>
<feature type="transmembrane region" description="Helical" evidence="3">
    <location>
        <begin position="857"/>
        <end position="878"/>
    </location>
</feature>
<feature type="transmembrane region" description="Helical" evidence="3">
    <location>
        <begin position="894"/>
        <end position="914"/>
    </location>
</feature>
<feature type="transmembrane region" description="Helical" evidence="3">
    <location>
        <begin position="626"/>
        <end position="649"/>
    </location>
</feature>
<accession>A0ABN8SBD3</accession>
<dbReference type="InterPro" id="IPR011701">
    <property type="entry name" value="MFS"/>
</dbReference>
<dbReference type="EMBL" id="CALNXK010000592">
    <property type="protein sequence ID" value="CAH3188121.1"/>
    <property type="molecule type" value="Genomic_DNA"/>
</dbReference>
<feature type="transmembrane region" description="Helical" evidence="3">
    <location>
        <begin position="209"/>
        <end position="229"/>
    </location>
</feature>
<feature type="transmembrane region" description="Helical" evidence="3">
    <location>
        <begin position="131"/>
        <end position="151"/>
    </location>
</feature>
<feature type="transmembrane region" description="Helical" evidence="3">
    <location>
        <begin position="1354"/>
        <end position="1373"/>
    </location>
</feature>
<feature type="region of interest" description="Disordered" evidence="2">
    <location>
        <begin position="319"/>
        <end position="358"/>
    </location>
</feature>
<feature type="transmembrane region" description="Helical" evidence="3">
    <location>
        <begin position="1219"/>
        <end position="1237"/>
    </location>
</feature>
<reference evidence="4 5" key="1">
    <citation type="submission" date="2022-05" db="EMBL/GenBank/DDBJ databases">
        <authorList>
            <consortium name="Genoscope - CEA"/>
            <person name="William W."/>
        </authorList>
    </citation>
    <scope>NUCLEOTIDE SEQUENCE [LARGE SCALE GENOMIC DNA]</scope>
</reference>
<dbReference type="SUPFAM" id="SSF103473">
    <property type="entry name" value="MFS general substrate transporter"/>
    <property type="match status" value="2"/>
</dbReference>
<comment type="similarity">
    <text evidence="1">Belongs to the major facilitator superfamily.</text>
</comment>
<feature type="transmembrane region" description="Helical" evidence="3">
    <location>
        <begin position="1249"/>
        <end position="1267"/>
    </location>
</feature>
<feature type="compositionally biased region" description="Basic and acidic residues" evidence="2">
    <location>
        <begin position="286"/>
        <end position="300"/>
    </location>
</feature>
<evidence type="ECO:0000256" key="2">
    <source>
        <dbReference type="SAM" id="MobiDB-lite"/>
    </source>
</evidence>
<gene>
    <name evidence="4" type="ORF">PLOB_00039118</name>
</gene>
<feature type="transmembrane region" description="Helical" evidence="3">
    <location>
        <begin position="40"/>
        <end position="58"/>
    </location>
</feature>
<evidence type="ECO:0008006" key="6">
    <source>
        <dbReference type="Google" id="ProtNLM"/>
    </source>
</evidence>
<feature type="region of interest" description="Disordered" evidence="2">
    <location>
        <begin position="1148"/>
        <end position="1168"/>
    </location>
</feature>
<dbReference type="Proteomes" id="UP001159405">
    <property type="component" value="Unassembled WGS sequence"/>
</dbReference>
<feature type="transmembrane region" description="Helical" evidence="3">
    <location>
        <begin position="534"/>
        <end position="552"/>
    </location>
</feature>
<feature type="region of interest" description="Disordered" evidence="2">
    <location>
        <begin position="973"/>
        <end position="992"/>
    </location>
</feature>
<dbReference type="PANTHER" id="PTHR11328">
    <property type="entry name" value="MAJOR FACILITATOR SUPERFAMILY DOMAIN-CONTAINING PROTEIN"/>
    <property type="match status" value="1"/>
</dbReference>
<evidence type="ECO:0000256" key="1">
    <source>
        <dbReference type="ARBA" id="ARBA00008335"/>
    </source>
</evidence>
<sequence>MGISKLCCHNSESGLNSRTPVFQRFACGVGHVMNDITRQLLFSFRLVIFMQVFGLSAANAGWLMLYGLIIVAVSSAICAFLIDNVKIPYLSKRLGRRKAWHLIGIVVGAIVTPFYFSSCFFCQSDQGQWQLMIYIAGLNTILSFSFGLIEISHLSIIPAIAKDQSEAVELNAWRTAFSFLSGIVTFIVAWLIIGQDSSDHISAENSMDFTVLTLILVGISLLFAVIFHVGTKEPSEESVGEISKNEPRKISFIPSHTLVSAMMFQAKDVNLQKQTMRDAFIDGMKTKAEGNKTGDTEKQPSRKQSFPRHFIQALFSNEENDENIAGEQLPADNKGLNESASKRSDEIDGCSSFKPNDQGEEEMLKGVKSLPNERKISVLVSIVYGLIGVDPATDEQMNEESKMDTNSESPGNIVHKVNGIQGTNIGIGETDFKANSSVSIEHLGVDNKGYKCETELGVPALQTNTTKTVPRVTSGDLESARPVSPKPKTVRAWLKDPHLYKVAIIFTCTMSVIGLSYAYLPLFLIYRVQFGKEAIAYLPLIMLISAALSSALSKKLVAIIGSKWCFVLAALFVITAGVWFYFITKSNRVMTYPATVLLGFGFSAMLVNALSFAAELIGDNKSTSGVVFAFMSLMSYVTGGILVSTIQNLFPEGSNAENCDECGDYVRHVFSFVPGSLAAISLLVVLLFHASKTICKESGLNSRTPFFQRFACGVGHVMNDITRQLLFSFRLVIFMQVFGLSAANAGWLMLYGLITAATSSAIGAFLIDNFKIPYLSKTLGKRKAWHLIGTMVGAIAIPLYFSSCFLCQSDQGQWQQMIYIPVLNTILSFSFGLMEISHLSIIPAIAKDQSEAVELNAWRTAFSFLSGIMTFIVAWLIIGQDSSDHISAENSMDFTVLTLILVGISLLFAVIFHVGTKEPSEESVGKLSKNKSRKISFIPSHTPVSAMTFQGKDVNLQKQTMRDAFIDGMMAKAEGNKTGDTEKQPSRKQSFPRRFIQALFSNEENDENIAGEQLPADSKSLNESASKRSGGIDGCFSFKPKDQSEEEMLKGVKSLPNERKISVLVSIVYGLIGVDPATDEQMNEESKMDTNSESPGNIVDKVNGIQGTNIGIGATDFTANSSVSIEHLGVDNEGYKCETELGVPASQTNTTKTVPRVTSGDLESARPVSPKPKTVRAWLKDPHLYKVAIIFTCTMSVISLAYAYLPLFLIYRVQFGKEAIAYLPLIMLISAALSSALSKKLVAIIRSKWCFVLAALFGITAGVWFYFITKSNRVMTYPATVLLGFGFSAMLVNALSFAAELIGDNKSTSGVVFAFMSLMSYVTSGTLITTIQNLFPEGSNDENCNECGDYVRHVFSFVPGSLAAISLLVVLLFHASKTICKESGE</sequence>
<evidence type="ECO:0000256" key="3">
    <source>
        <dbReference type="SAM" id="Phobius"/>
    </source>
</evidence>
<keyword evidence="3" id="KW-0812">Transmembrane</keyword>
<organism evidence="4 5">
    <name type="scientific">Porites lobata</name>
    <dbReference type="NCBI Taxonomy" id="104759"/>
    <lineage>
        <taxon>Eukaryota</taxon>
        <taxon>Metazoa</taxon>
        <taxon>Cnidaria</taxon>
        <taxon>Anthozoa</taxon>
        <taxon>Hexacorallia</taxon>
        <taxon>Scleractinia</taxon>
        <taxon>Fungiina</taxon>
        <taxon>Poritidae</taxon>
        <taxon>Porites</taxon>
    </lineage>
</organism>
<feature type="transmembrane region" description="Helical" evidence="3">
    <location>
        <begin position="1184"/>
        <end position="1207"/>
    </location>
</feature>
<feature type="compositionally biased region" description="Basic and acidic residues" evidence="2">
    <location>
        <begin position="974"/>
        <end position="985"/>
    </location>
</feature>
<evidence type="ECO:0000313" key="4">
    <source>
        <dbReference type="EMBL" id="CAH3188121.1"/>
    </source>
</evidence>
<feature type="transmembrane region" description="Helical" evidence="3">
    <location>
        <begin position="669"/>
        <end position="688"/>
    </location>
</feature>
<dbReference type="Pfam" id="PF07690">
    <property type="entry name" value="MFS_1"/>
    <property type="match status" value="2"/>
</dbReference>
<protein>
    <recommendedName>
        <fullName evidence="6">Major facilitator superfamily domain-containing protein 12</fullName>
    </recommendedName>
</protein>
<proteinExistence type="inferred from homology"/>
<feature type="transmembrane region" description="Helical" evidence="3">
    <location>
        <begin position="748"/>
        <end position="767"/>
    </location>
</feature>
<dbReference type="Pfam" id="PF13347">
    <property type="entry name" value="MFS_2"/>
    <property type="match status" value="2"/>
</dbReference>
<keyword evidence="3" id="KW-1133">Transmembrane helix</keyword>
<dbReference type="InterPro" id="IPR039672">
    <property type="entry name" value="MFS_2"/>
</dbReference>
<evidence type="ECO:0000313" key="5">
    <source>
        <dbReference type="Proteomes" id="UP001159405"/>
    </source>
</evidence>
<keyword evidence="5" id="KW-1185">Reference proteome</keyword>
<feature type="transmembrane region" description="Helical" evidence="3">
    <location>
        <begin position="818"/>
        <end position="845"/>
    </location>
</feature>